<evidence type="ECO:0000313" key="2">
    <source>
        <dbReference type="EMBL" id="RYR71850.1"/>
    </source>
</evidence>
<protein>
    <submittedName>
        <fullName evidence="2">Uncharacterized protein</fullName>
    </submittedName>
</protein>
<proteinExistence type="predicted"/>
<dbReference type="EMBL" id="SDMP01000002">
    <property type="protein sequence ID" value="RYR71850.1"/>
    <property type="molecule type" value="Genomic_DNA"/>
</dbReference>
<feature type="compositionally biased region" description="Basic and acidic residues" evidence="1">
    <location>
        <begin position="108"/>
        <end position="120"/>
    </location>
</feature>
<comment type="caution">
    <text evidence="2">The sequence shown here is derived from an EMBL/GenBank/DDBJ whole genome shotgun (WGS) entry which is preliminary data.</text>
</comment>
<reference evidence="2 3" key="1">
    <citation type="submission" date="2019-01" db="EMBL/GenBank/DDBJ databases">
        <title>Sequencing of cultivated peanut Arachis hypogaea provides insights into genome evolution and oil improvement.</title>
        <authorList>
            <person name="Chen X."/>
        </authorList>
    </citation>
    <scope>NUCLEOTIDE SEQUENCE [LARGE SCALE GENOMIC DNA]</scope>
    <source>
        <strain evidence="3">cv. Fuhuasheng</strain>
        <tissue evidence="2">Leaves</tissue>
    </source>
</reference>
<evidence type="ECO:0000256" key="1">
    <source>
        <dbReference type="SAM" id="MobiDB-lite"/>
    </source>
</evidence>
<evidence type="ECO:0000313" key="3">
    <source>
        <dbReference type="Proteomes" id="UP000289738"/>
    </source>
</evidence>
<dbReference type="Proteomes" id="UP000289738">
    <property type="component" value="Chromosome A02"/>
</dbReference>
<feature type="region of interest" description="Disordered" evidence="1">
    <location>
        <begin position="108"/>
        <end position="134"/>
    </location>
</feature>
<organism evidence="2 3">
    <name type="scientific">Arachis hypogaea</name>
    <name type="common">Peanut</name>
    <dbReference type="NCBI Taxonomy" id="3818"/>
    <lineage>
        <taxon>Eukaryota</taxon>
        <taxon>Viridiplantae</taxon>
        <taxon>Streptophyta</taxon>
        <taxon>Embryophyta</taxon>
        <taxon>Tracheophyta</taxon>
        <taxon>Spermatophyta</taxon>
        <taxon>Magnoliopsida</taxon>
        <taxon>eudicotyledons</taxon>
        <taxon>Gunneridae</taxon>
        <taxon>Pentapetalae</taxon>
        <taxon>rosids</taxon>
        <taxon>fabids</taxon>
        <taxon>Fabales</taxon>
        <taxon>Fabaceae</taxon>
        <taxon>Papilionoideae</taxon>
        <taxon>50 kb inversion clade</taxon>
        <taxon>dalbergioids sensu lato</taxon>
        <taxon>Dalbergieae</taxon>
        <taxon>Pterocarpus clade</taxon>
        <taxon>Arachis</taxon>
    </lineage>
</organism>
<name>A0A445E8R2_ARAHY</name>
<dbReference type="AlphaFoldDB" id="A0A445E8R2"/>
<accession>A0A445E8R2</accession>
<gene>
    <name evidence="2" type="ORF">Ahy_A02g006061</name>
</gene>
<sequence length="134" mass="14962">MLCRIWYPPSSKRNPSHPPKAAPAGGPVAVAVAAWQLLFIAVSDPAAAVTALWPASMIVPAIHHNQMEHAKDDFDVNDYSEEDEKEQLRKTKVDGVMVSWNNLRYKCPESGRGTREETASKKLQHKANNSDFFF</sequence>
<keyword evidence="3" id="KW-1185">Reference proteome</keyword>